<dbReference type="GO" id="GO:0009073">
    <property type="term" value="P:aromatic amino acid family biosynthetic process"/>
    <property type="evidence" value="ECO:0007669"/>
    <property type="project" value="UniProtKB-KW"/>
</dbReference>
<evidence type="ECO:0000256" key="8">
    <source>
        <dbReference type="ARBA" id="ARBA00022857"/>
    </source>
</evidence>
<evidence type="ECO:0000256" key="7">
    <source>
        <dbReference type="ARBA" id="ARBA00022827"/>
    </source>
</evidence>
<comment type="pathway">
    <text evidence="1 11">Metabolic intermediate biosynthesis; chorismate biosynthesis; chorismate from D-erythrose 4-phosphate and phosphoenolpyruvate: step 7/7.</text>
</comment>
<keyword evidence="4 11" id="KW-0028">Amino-acid biosynthesis</keyword>
<accession>A0A0K8P9E2</accession>
<keyword evidence="13" id="KW-1185">Reference proteome</keyword>
<comment type="caution">
    <text evidence="11">Lacks conserved residue(s) required for the propagation of feature annotation.</text>
</comment>
<feature type="binding site" evidence="11">
    <location>
        <position position="332"/>
    </location>
    <ligand>
        <name>FMN</name>
        <dbReference type="ChEBI" id="CHEBI:58210"/>
    </ligand>
</feature>
<dbReference type="EC" id="4.2.3.5" evidence="3 11"/>
<organism evidence="12">
    <name type="scientific">Flexilinea flocculi</name>
    <dbReference type="NCBI Taxonomy" id="1678840"/>
    <lineage>
        <taxon>Bacteria</taxon>
        <taxon>Bacillati</taxon>
        <taxon>Chloroflexota</taxon>
        <taxon>Anaerolineae</taxon>
        <taxon>Anaerolineales</taxon>
        <taxon>Anaerolineaceae</taxon>
        <taxon>Flexilinea</taxon>
    </lineage>
</organism>
<dbReference type="Pfam" id="PF01264">
    <property type="entry name" value="Chorismate_synt"/>
    <property type="match status" value="1"/>
</dbReference>
<dbReference type="PANTHER" id="PTHR21085:SF0">
    <property type="entry name" value="CHORISMATE SYNTHASE"/>
    <property type="match status" value="1"/>
</dbReference>
<comment type="function">
    <text evidence="11">Catalyzes the anti-1,4-elimination of the C-3 phosphate and the C-6 proR hydrogen from 5-enolpyruvylshikimate-3-phosphate (EPSP) to yield chorismate, which is the branch point compound that serves as the starting substrate for the three terminal pathways of aromatic amino acid biosynthesis. This reaction introduces a second double bond into the aromatic ring system.</text>
</comment>
<keyword evidence="6 11" id="KW-0288">FMN</keyword>
<evidence type="ECO:0000256" key="10">
    <source>
        <dbReference type="ARBA" id="ARBA00023239"/>
    </source>
</evidence>
<dbReference type="GO" id="GO:0008652">
    <property type="term" value="P:amino acid biosynthetic process"/>
    <property type="evidence" value="ECO:0007669"/>
    <property type="project" value="UniProtKB-KW"/>
</dbReference>
<evidence type="ECO:0000256" key="5">
    <source>
        <dbReference type="ARBA" id="ARBA00022630"/>
    </source>
</evidence>
<evidence type="ECO:0000256" key="11">
    <source>
        <dbReference type="HAMAP-Rule" id="MF_00300"/>
    </source>
</evidence>
<evidence type="ECO:0000256" key="1">
    <source>
        <dbReference type="ARBA" id="ARBA00005044"/>
    </source>
</evidence>
<dbReference type="InterPro" id="IPR020541">
    <property type="entry name" value="Chorismate_synthase_CS"/>
</dbReference>
<proteinExistence type="inferred from homology"/>
<dbReference type="AlphaFoldDB" id="A0A0K8P9E2"/>
<dbReference type="PIRSF" id="PIRSF001456">
    <property type="entry name" value="Chorismate_synth"/>
    <property type="match status" value="1"/>
</dbReference>
<dbReference type="GO" id="GO:0005829">
    <property type="term" value="C:cytosol"/>
    <property type="evidence" value="ECO:0007669"/>
    <property type="project" value="TreeGrafter"/>
</dbReference>
<reference evidence="12" key="1">
    <citation type="journal article" date="2015" name="Genome Announc.">
        <title>Draft Genome Sequence of Anaerolineae Strain TC1, a Novel Isolate from a Methanogenic Wastewater Treatment System.</title>
        <authorList>
            <person name="Matsuura N."/>
            <person name="Tourlousse D.M."/>
            <person name="Sun L."/>
            <person name="Toyonaga M."/>
            <person name="Kuroda K."/>
            <person name="Ohashi A."/>
            <person name="Cruz R."/>
            <person name="Yamaguchi T."/>
            <person name="Sekiguchi Y."/>
        </authorList>
    </citation>
    <scope>NUCLEOTIDE SEQUENCE [LARGE SCALE GENOMIC DNA]</scope>
    <source>
        <strain evidence="12">TC1</strain>
    </source>
</reference>
<evidence type="ECO:0000256" key="9">
    <source>
        <dbReference type="ARBA" id="ARBA00023141"/>
    </source>
</evidence>
<dbReference type="NCBIfam" id="NF003793">
    <property type="entry name" value="PRK05382.1"/>
    <property type="match status" value="1"/>
</dbReference>
<evidence type="ECO:0000313" key="13">
    <source>
        <dbReference type="Proteomes" id="UP000053370"/>
    </source>
</evidence>
<dbReference type="GO" id="GO:0010181">
    <property type="term" value="F:FMN binding"/>
    <property type="evidence" value="ECO:0007669"/>
    <property type="project" value="TreeGrafter"/>
</dbReference>
<evidence type="ECO:0000256" key="3">
    <source>
        <dbReference type="ARBA" id="ARBA00013036"/>
    </source>
</evidence>
<keyword evidence="7 11" id="KW-0274">FAD</keyword>
<feature type="binding site" evidence="11">
    <location>
        <position position="47"/>
    </location>
    <ligand>
        <name>NADP(+)</name>
        <dbReference type="ChEBI" id="CHEBI:58349"/>
    </ligand>
</feature>
<name>A0A0K8P9E2_9CHLR</name>
<dbReference type="RefSeq" id="WP_062277257.1">
    <property type="nucleotide sequence ID" value="NZ_DF968179.1"/>
</dbReference>
<dbReference type="CDD" id="cd07304">
    <property type="entry name" value="Chorismate_synthase"/>
    <property type="match status" value="1"/>
</dbReference>
<dbReference type="InterPro" id="IPR000453">
    <property type="entry name" value="Chorismate_synth"/>
</dbReference>
<dbReference type="EMBL" id="DF968179">
    <property type="protein sequence ID" value="GAP39272.1"/>
    <property type="molecule type" value="Genomic_DNA"/>
</dbReference>
<keyword evidence="9 11" id="KW-0057">Aromatic amino acid biosynthesis</keyword>
<dbReference type="InterPro" id="IPR035904">
    <property type="entry name" value="Chorismate_synth_AroC_sf"/>
</dbReference>
<feature type="binding site" evidence="11">
    <location>
        <begin position="305"/>
        <end position="309"/>
    </location>
    <ligand>
        <name>FMN</name>
        <dbReference type="ChEBI" id="CHEBI:58210"/>
    </ligand>
</feature>
<evidence type="ECO:0000256" key="4">
    <source>
        <dbReference type="ARBA" id="ARBA00022605"/>
    </source>
</evidence>
<dbReference type="Gene3D" id="3.60.150.10">
    <property type="entry name" value="Chorismate synthase AroC"/>
    <property type="match status" value="1"/>
</dbReference>
<dbReference type="UniPathway" id="UPA00053">
    <property type="reaction ID" value="UER00090"/>
</dbReference>
<dbReference type="HAMAP" id="MF_00300">
    <property type="entry name" value="Chorismate_synth"/>
    <property type="match status" value="1"/>
</dbReference>
<evidence type="ECO:0000313" key="12">
    <source>
        <dbReference type="EMBL" id="GAP39272.1"/>
    </source>
</evidence>
<comment type="cofactor">
    <cofactor evidence="11">
        <name>FMNH2</name>
        <dbReference type="ChEBI" id="CHEBI:57618"/>
    </cofactor>
    <text evidence="11">Reduced FMN (FMNH(2)).</text>
</comment>
<comment type="subunit">
    <text evidence="11">Homotetramer.</text>
</comment>
<dbReference type="OrthoDB" id="9771806at2"/>
<dbReference type="GO" id="GO:0004107">
    <property type="term" value="F:chorismate synthase activity"/>
    <property type="evidence" value="ECO:0007669"/>
    <property type="project" value="UniProtKB-UniRule"/>
</dbReference>
<feature type="binding site" evidence="11">
    <location>
        <position position="290"/>
    </location>
    <ligand>
        <name>FMN</name>
        <dbReference type="ChEBI" id="CHEBI:58210"/>
    </ligand>
</feature>
<comment type="similarity">
    <text evidence="2 11">Belongs to the chorismate synthase family.</text>
</comment>
<gene>
    <name evidence="11" type="primary">aroC</name>
    <name evidence="12" type="ORF">ATC1_11199</name>
</gene>
<dbReference type="NCBIfam" id="TIGR00033">
    <property type="entry name" value="aroC"/>
    <property type="match status" value="1"/>
</dbReference>
<sequence>MSFEFGRHLHITIFGQSHAKAIGVVMDGLPAGEMIDFSAVESFMSRRAPGKNVLTTERNEPDFPVILSGICNDRTCGAPVCMMIENQDPRPKDYVAIQDIPRPMHADYPAYIKSGGYNDIRGGGPYSGRMTAPLCLAGAVCLQLLANRGIKIAAHIASVADVQDQLFDPVAVDASQMDSLLSRNFPVLNEKAGEEMRERIQAAKLDQDSVGGVIEAAAIGFPAGYGDPMFDGLENRLAQVLFGIPAVKGLEFGAGFSSTKMRGSEHNDPFYFSETGEIRTRTNHHGGILGGISTGMPIILRVAFKPTPSIGKEQDSVSFSRKENVKLTIQGRHDPCVVLRAVPVVEAAIAVVLLDYLL</sequence>
<protein>
    <recommendedName>
        <fullName evidence="3 11">Chorismate synthase</fullName>
        <shortName evidence="11">CS</shortName>
        <ecNumber evidence="3 11">4.2.3.5</ecNumber>
    </recommendedName>
    <alternativeName>
        <fullName evidence="11">5-enolpyruvylshikimate-3-phosphate phospholyase</fullName>
    </alternativeName>
</protein>
<dbReference type="PATRIC" id="fig|1678840.3.peg.234"/>
<dbReference type="PROSITE" id="PS00789">
    <property type="entry name" value="CHORISMATE_SYNTHASE_3"/>
    <property type="match status" value="1"/>
</dbReference>
<keyword evidence="5 11" id="KW-0285">Flavoprotein</keyword>
<evidence type="ECO:0000256" key="2">
    <source>
        <dbReference type="ARBA" id="ARBA00008014"/>
    </source>
</evidence>
<dbReference type="SUPFAM" id="SSF103263">
    <property type="entry name" value="Chorismate synthase, AroC"/>
    <property type="match status" value="1"/>
</dbReference>
<dbReference type="STRING" id="1678840.ATC1_11199"/>
<keyword evidence="10 11" id="KW-0456">Lyase</keyword>
<evidence type="ECO:0000256" key="6">
    <source>
        <dbReference type="ARBA" id="ARBA00022643"/>
    </source>
</evidence>
<dbReference type="Proteomes" id="UP000053370">
    <property type="component" value="Unassembled WGS sequence"/>
</dbReference>
<keyword evidence="8 11" id="KW-0521">NADP</keyword>
<dbReference type="PANTHER" id="PTHR21085">
    <property type="entry name" value="CHORISMATE SYNTHASE"/>
    <property type="match status" value="1"/>
</dbReference>
<dbReference type="GO" id="GO:0009423">
    <property type="term" value="P:chorismate biosynthetic process"/>
    <property type="evidence" value="ECO:0007669"/>
    <property type="project" value="UniProtKB-UniRule"/>
</dbReference>
<comment type="catalytic activity">
    <reaction evidence="11">
        <text>5-O-(1-carboxyvinyl)-3-phosphoshikimate = chorismate + phosphate</text>
        <dbReference type="Rhea" id="RHEA:21020"/>
        <dbReference type="ChEBI" id="CHEBI:29748"/>
        <dbReference type="ChEBI" id="CHEBI:43474"/>
        <dbReference type="ChEBI" id="CHEBI:57701"/>
        <dbReference type="EC" id="4.2.3.5"/>
    </reaction>
</comment>